<feature type="domain" description="WAP" evidence="2">
    <location>
        <begin position="15"/>
        <end position="73"/>
    </location>
</feature>
<dbReference type="EMBL" id="JARKHS020030561">
    <property type="protein sequence ID" value="KAK8762022.1"/>
    <property type="molecule type" value="Genomic_DNA"/>
</dbReference>
<name>A0AAQ4DHT2_AMBAM</name>
<feature type="chain" id="PRO_5042951493" description="WAP domain-containing protein" evidence="1">
    <location>
        <begin position="18"/>
        <end position="129"/>
    </location>
</feature>
<organism evidence="3 4">
    <name type="scientific">Amblyomma americanum</name>
    <name type="common">Lone star tick</name>
    <dbReference type="NCBI Taxonomy" id="6943"/>
    <lineage>
        <taxon>Eukaryota</taxon>
        <taxon>Metazoa</taxon>
        <taxon>Ecdysozoa</taxon>
        <taxon>Arthropoda</taxon>
        <taxon>Chelicerata</taxon>
        <taxon>Arachnida</taxon>
        <taxon>Acari</taxon>
        <taxon>Parasitiformes</taxon>
        <taxon>Ixodida</taxon>
        <taxon>Ixodoidea</taxon>
        <taxon>Ixodidae</taxon>
        <taxon>Amblyomminae</taxon>
        <taxon>Amblyomma</taxon>
    </lineage>
</organism>
<dbReference type="Proteomes" id="UP001321473">
    <property type="component" value="Unassembled WGS sequence"/>
</dbReference>
<sequence length="129" mass="13791">MTAANILQLLVLPLVLSATGQRCPTEYSPECPVVYDEEGTCKVEEHCPAERCREGGQICCPMACGGCACLDPAHRARRAARQAATCPQFSPPIDGCEGYVRSNETCQTLNCKRSGQTCCNGPCGDPFCV</sequence>
<evidence type="ECO:0000313" key="4">
    <source>
        <dbReference type="Proteomes" id="UP001321473"/>
    </source>
</evidence>
<comment type="caution">
    <text evidence="3">The sequence shown here is derived from an EMBL/GenBank/DDBJ whole genome shotgun (WGS) entry which is preliminary data.</text>
</comment>
<feature type="signal peptide" evidence="1">
    <location>
        <begin position="1"/>
        <end position="17"/>
    </location>
</feature>
<accession>A0AAQ4DHT2</accession>
<protein>
    <recommendedName>
        <fullName evidence="2">WAP domain-containing protein</fullName>
    </recommendedName>
</protein>
<proteinExistence type="predicted"/>
<evidence type="ECO:0000259" key="2">
    <source>
        <dbReference type="PROSITE" id="PS51390"/>
    </source>
</evidence>
<keyword evidence="1" id="KW-0732">Signal</keyword>
<dbReference type="AlphaFoldDB" id="A0AAQ4DHT2"/>
<gene>
    <name evidence="3" type="ORF">V5799_026711</name>
</gene>
<dbReference type="GO" id="GO:0030414">
    <property type="term" value="F:peptidase inhibitor activity"/>
    <property type="evidence" value="ECO:0007669"/>
    <property type="project" value="InterPro"/>
</dbReference>
<evidence type="ECO:0000256" key="1">
    <source>
        <dbReference type="SAM" id="SignalP"/>
    </source>
</evidence>
<dbReference type="GO" id="GO:0005576">
    <property type="term" value="C:extracellular region"/>
    <property type="evidence" value="ECO:0007669"/>
    <property type="project" value="InterPro"/>
</dbReference>
<evidence type="ECO:0000313" key="3">
    <source>
        <dbReference type="EMBL" id="KAK8762022.1"/>
    </source>
</evidence>
<keyword evidence="4" id="KW-1185">Reference proteome</keyword>
<dbReference type="InterPro" id="IPR008197">
    <property type="entry name" value="WAP_dom"/>
</dbReference>
<reference evidence="3 4" key="1">
    <citation type="journal article" date="2023" name="Arcadia Sci">
        <title>De novo assembly of a long-read Amblyomma americanum tick genome.</title>
        <authorList>
            <person name="Chou S."/>
            <person name="Poskanzer K.E."/>
            <person name="Rollins M."/>
            <person name="Thuy-Boun P.S."/>
        </authorList>
    </citation>
    <scope>NUCLEOTIDE SEQUENCE [LARGE SCALE GENOMIC DNA]</scope>
    <source>
        <strain evidence="3">F_SG_1</strain>
        <tissue evidence="3">Salivary glands</tissue>
    </source>
</reference>
<dbReference type="PROSITE" id="PS51390">
    <property type="entry name" value="WAP"/>
    <property type="match status" value="1"/>
</dbReference>